<dbReference type="OrthoDB" id="1935495at2"/>
<dbReference type="SMART" id="SM00909">
    <property type="entry name" value="Germane"/>
    <property type="match status" value="1"/>
</dbReference>
<organism evidence="2 3">
    <name type="scientific">Clostridium tarantellae</name>
    <dbReference type="NCBI Taxonomy" id="39493"/>
    <lineage>
        <taxon>Bacteria</taxon>
        <taxon>Bacillati</taxon>
        <taxon>Bacillota</taxon>
        <taxon>Clostridia</taxon>
        <taxon>Eubacteriales</taxon>
        <taxon>Clostridiaceae</taxon>
        <taxon>Clostridium</taxon>
    </lineage>
</organism>
<name>A0A6I1MMQ0_9CLOT</name>
<reference evidence="2 3" key="1">
    <citation type="submission" date="2019-10" db="EMBL/GenBank/DDBJ databases">
        <title>The Genome Sequence of Clostridium tarantellae Isolated from Fish Brain.</title>
        <authorList>
            <person name="Bano L."/>
            <person name="Kiel M."/>
            <person name="Sales G."/>
            <person name="Doxey A.C."/>
            <person name="Mansfield M.J."/>
            <person name="Schiavone M."/>
            <person name="Rossetto O."/>
            <person name="Pirazzini M."/>
            <person name="Dobrindt U."/>
            <person name="Montecucco C."/>
        </authorList>
    </citation>
    <scope>NUCLEOTIDE SEQUENCE [LARGE SCALE GENOMIC DNA]</scope>
    <source>
        <strain evidence="2 3">DSM 3997</strain>
    </source>
</reference>
<evidence type="ECO:0000313" key="3">
    <source>
        <dbReference type="Proteomes" id="UP000430345"/>
    </source>
</evidence>
<sequence>MKKGVILAIVTSLMLVSCNSIKKDELSVQNNEKLKMIINDEIGEIKTKIYFDGTNNEKNPQVAEQTLFINGEELIGQYLMQSLIQGPDIKGSSKAILPKNTKLISFTIKDDIAIINLSKDAVIKMSVAKEKVCLESILLTITQLSSVNKINIIVENQMIDSLGGNFDISKPFGKEDLNGLRKK</sequence>
<dbReference type="PROSITE" id="PS51257">
    <property type="entry name" value="PROKAR_LIPOPROTEIN"/>
    <property type="match status" value="1"/>
</dbReference>
<accession>A0A6I1MMQ0</accession>
<dbReference type="InterPro" id="IPR019606">
    <property type="entry name" value="GerMN"/>
</dbReference>
<dbReference type="EMBL" id="WHJC01000065">
    <property type="protein sequence ID" value="MPQ43407.1"/>
    <property type="molecule type" value="Genomic_DNA"/>
</dbReference>
<gene>
    <name evidence="2" type="ORF">GBZ86_06495</name>
</gene>
<feature type="domain" description="GerMN" evidence="1">
    <location>
        <begin position="76"/>
        <end position="163"/>
    </location>
</feature>
<dbReference type="Proteomes" id="UP000430345">
    <property type="component" value="Unassembled WGS sequence"/>
</dbReference>
<evidence type="ECO:0000259" key="1">
    <source>
        <dbReference type="SMART" id="SM00909"/>
    </source>
</evidence>
<protein>
    <recommendedName>
        <fullName evidence="1">GerMN domain-containing protein</fullName>
    </recommendedName>
</protein>
<comment type="caution">
    <text evidence="2">The sequence shown here is derived from an EMBL/GenBank/DDBJ whole genome shotgun (WGS) entry which is preliminary data.</text>
</comment>
<dbReference type="AlphaFoldDB" id="A0A6I1MMQ0"/>
<proteinExistence type="predicted"/>
<dbReference type="Pfam" id="PF10646">
    <property type="entry name" value="Germane"/>
    <property type="match status" value="1"/>
</dbReference>
<evidence type="ECO:0000313" key="2">
    <source>
        <dbReference type="EMBL" id="MPQ43407.1"/>
    </source>
</evidence>
<keyword evidence="3" id="KW-1185">Reference proteome</keyword>